<feature type="compositionally biased region" description="Low complexity" evidence="1">
    <location>
        <begin position="737"/>
        <end position="752"/>
    </location>
</feature>
<feature type="compositionally biased region" description="Basic and acidic residues" evidence="1">
    <location>
        <begin position="753"/>
        <end position="768"/>
    </location>
</feature>
<protein>
    <submittedName>
        <fullName evidence="3">Uncharacterized protein</fullName>
    </submittedName>
</protein>
<evidence type="ECO:0000256" key="2">
    <source>
        <dbReference type="SAM" id="Phobius"/>
    </source>
</evidence>
<dbReference type="OrthoDB" id="5342924at2759"/>
<feature type="region of interest" description="Disordered" evidence="1">
    <location>
        <begin position="734"/>
        <end position="768"/>
    </location>
</feature>
<evidence type="ECO:0000313" key="4">
    <source>
        <dbReference type="Proteomes" id="UP000054771"/>
    </source>
</evidence>
<dbReference type="Proteomes" id="UP000054771">
    <property type="component" value="Unassembled WGS sequence"/>
</dbReference>
<evidence type="ECO:0000256" key="1">
    <source>
        <dbReference type="SAM" id="MobiDB-lite"/>
    </source>
</evidence>
<evidence type="ECO:0000313" key="3">
    <source>
        <dbReference type="EMBL" id="CEL08704.1"/>
    </source>
</evidence>
<feature type="transmembrane region" description="Helical" evidence="2">
    <location>
        <begin position="106"/>
        <end position="124"/>
    </location>
</feature>
<feature type="transmembrane region" description="Helical" evidence="2">
    <location>
        <begin position="178"/>
        <end position="206"/>
    </location>
</feature>
<keyword evidence="4" id="KW-1185">Reference proteome</keyword>
<organism evidence="3 4">
    <name type="scientific">Aspergillus calidoustus</name>
    <dbReference type="NCBI Taxonomy" id="454130"/>
    <lineage>
        <taxon>Eukaryota</taxon>
        <taxon>Fungi</taxon>
        <taxon>Dikarya</taxon>
        <taxon>Ascomycota</taxon>
        <taxon>Pezizomycotina</taxon>
        <taxon>Eurotiomycetes</taxon>
        <taxon>Eurotiomycetidae</taxon>
        <taxon>Eurotiales</taxon>
        <taxon>Aspergillaceae</taxon>
        <taxon>Aspergillus</taxon>
        <taxon>Aspergillus subgen. Nidulantes</taxon>
    </lineage>
</organism>
<gene>
    <name evidence="3" type="ORF">ASPCAL11849</name>
</gene>
<keyword evidence="2" id="KW-0812">Transmembrane</keyword>
<keyword evidence="2" id="KW-0472">Membrane</keyword>
<keyword evidence="2" id="KW-1133">Transmembrane helix</keyword>
<feature type="transmembrane region" description="Helical" evidence="2">
    <location>
        <begin position="651"/>
        <end position="671"/>
    </location>
</feature>
<reference evidence="4" key="1">
    <citation type="journal article" date="2016" name="Genome Announc.">
        <title>Draft genome sequences of fungus Aspergillus calidoustus.</title>
        <authorList>
            <person name="Horn F."/>
            <person name="Linde J."/>
            <person name="Mattern D.J."/>
            <person name="Walther G."/>
            <person name="Guthke R."/>
            <person name="Scherlach K."/>
            <person name="Martin K."/>
            <person name="Brakhage A.A."/>
            <person name="Petzke L."/>
            <person name="Valiante V."/>
        </authorList>
    </citation>
    <scope>NUCLEOTIDE SEQUENCE [LARGE SCALE GENOMIC DNA]</scope>
    <source>
        <strain evidence="4">SF006504</strain>
    </source>
</reference>
<dbReference type="AlphaFoldDB" id="A0A0U5GAB4"/>
<feature type="transmembrane region" description="Helical" evidence="2">
    <location>
        <begin position="38"/>
        <end position="55"/>
    </location>
</feature>
<dbReference type="EMBL" id="CDMC01000012">
    <property type="protein sequence ID" value="CEL08704.1"/>
    <property type="molecule type" value="Genomic_DNA"/>
</dbReference>
<proteinExistence type="predicted"/>
<accession>A0A0U5GAB4</accession>
<name>A0A0U5GAB4_ASPCI</name>
<dbReference type="OMA" id="SCDWDRI"/>
<sequence length="768" mass="85016">MADTSDPPSAPQAQVKTPRKLLFRSKRGFIRFIDPRNVIGFLWLGPALAILILNFRNHIIGSGLNCRSHCRIDPYSTSQVQQIERLDSTNRDVLGALQFVAKGLEVWFMYVAASFIYILAVHISVKDDRLPVSLLLVYAEFMDLLYLKDLAMRIREFLKEKRQTTTGPASAPPRIHPWILYSFIFVVAGLCAIANLMGVATATLVLPGLQWIDINVNDSIAFDQLLSADPPRGSFIRGCQPGDLSSGFYSCTSNLYASSLDQLISSAVATERHLAAYGSLALPPVTQESELSLSPNISDDAGLFWAPSRQVAREFSADLSNYYVTTLWSETYPRDYAVYPDSRQFNQSLRVQLQRTGPTIGFSSDCWSYEGPRVFRIADDRSIRCYSGLFDNQNNTATKCIRWGNGWDDAASASSASFTVADDVTQLDINVTVYSTPHARYLYDTNCFQDASCDWDRIFNEPAAPEVANISDSQQTYEYASDFGDRVIWCDYIAWLSFATYAVDPSPVSNSLHLAQLGVLHARPDIDTEDNRGRAATLNIHADWILAAWSINATNGRVDGSRGASRNLVIAYQRFISDPAVGYARFGLIHMWTTMQAASLIPYTTRTLSTSSDRSLQREHEANNPYTAATLTSWATVQIWKYGIDSRTKTLGAVILIIGIVIVLATTLMWIESPQSPTRVVVAALFQDRPVGLQEKDVETGGPLRATYEYPDKATKRSSTFVFRHTNSMPLSDQGVAAQTATGAEAAPASAPKSKEQAELTVEEAGKI</sequence>